<dbReference type="Proteomes" id="UP000248646">
    <property type="component" value="Unassembled WGS sequence"/>
</dbReference>
<dbReference type="EMBL" id="QKZI01000016">
    <property type="protein sequence ID" value="PZX01292.1"/>
    <property type="molecule type" value="Genomic_DNA"/>
</dbReference>
<name>A0A2W7N024_9BACI</name>
<dbReference type="RefSeq" id="WP_170122402.1">
    <property type="nucleotide sequence ID" value="NZ_QKZI01000016.1"/>
</dbReference>
<organism evidence="1 2">
    <name type="scientific">Psychrobacillus insolitus</name>
    <dbReference type="NCBI Taxonomy" id="1461"/>
    <lineage>
        <taxon>Bacteria</taxon>
        <taxon>Bacillati</taxon>
        <taxon>Bacillota</taxon>
        <taxon>Bacilli</taxon>
        <taxon>Bacillales</taxon>
        <taxon>Bacillaceae</taxon>
        <taxon>Psychrobacillus</taxon>
    </lineage>
</organism>
<gene>
    <name evidence="1" type="ORF">C7437_11616</name>
</gene>
<comment type="caution">
    <text evidence="1">The sequence shown here is derived from an EMBL/GenBank/DDBJ whole genome shotgun (WGS) entry which is preliminary data.</text>
</comment>
<evidence type="ECO:0000313" key="1">
    <source>
        <dbReference type="EMBL" id="PZX01292.1"/>
    </source>
</evidence>
<protein>
    <submittedName>
        <fullName evidence="1">Uncharacterized protein</fullName>
    </submittedName>
</protein>
<proteinExistence type="predicted"/>
<keyword evidence="2" id="KW-1185">Reference proteome</keyword>
<reference evidence="1 2" key="1">
    <citation type="submission" date="2018-06" db="EMBL/GenBank/DDBJ databases">
        <title>Genomic Encyclopedia of Type Strains, Phase IV (KMG-IV): sequencing the most valuable type-strain genomes for metagenomic binning, comparative biology and taxonomic classification.</title>
        <authorList>
            <person name="Goeker M."/>
        </authorList>
    </citation>
    <scope>NUCLEOTIDE SEQUENCE [LARGE SCALE GENOMIC DNA]</scope>
    <source>
        <strain evidence="1 2">DSM 5</strain>
    </source>
</reference>
<dbReference type="AlphaFoldDB" id="A0A2W7N024"/>
<accession>A0A2W7N024</accession>
<evidence type="ECO:0000313" key="2">
    <source>
        <dbReference type="Proteomes" id="UP000248646"/>
    </source>
</evidence>
<sequence>MNREIKVELQEKIAEEYMNIEKYIKSRAANTIQQLEETYGRIADYRKQLKNFNQY</sequence>